<evidence type="ECO:0000313" key="2">
    <source>
        <dbReference type="Proteomes" id="UP001152533"/>
    </source>
</evidence>
<evidence type="ECO:0000313" key="1">
    <source>
        <dbReference type="EMBL" id="CAI0647117.1"/>
    </source>
</evidence>
<accession>A0A9W4RT30</accession>
<organism evidence="1 2">
    <name type="scientific">Colletotrichum noveboracense</name>
    <dbReference type="NCBI Taxonomy" id="2664923"/>
    <lineage>
        <taxon>Eukaryota</taxon>
        <taxon>Fungi</taxon>
        <taxon>Dikarya</taxon>
        <taxon>Ascomycota</taxon>
        <taxon>Pezizomycotina</taxon>
        <taxon>Sordariomycetes</taxon>
        <taxon>Hypocreomycetidae</taxon>
        <taxon>Glomerellales</taxon>
        <taxon>Glomerellaceae</taxon>
        <taxon>Colletotrichum</taxon>
        <taxon>Colletotrichum gloeosporioides species complex</taxon>
    </lineage>
</organism>
<gene>
    <name evidence="1" type="ORF">CGXH109_LOCUS62325</name>
</gene>
<dbReference type="PANTHER" id="PTHR35394:SF5">
    <property type="entry name" value="DUF3176 DOMAIN-CONTAINING PROTEIN"/>
    <property type="match status" value="1"/>
</dbReference>
<keyword evidence="2" id="KW-1185">Reference proteome</keyword>
<proteinExistence type="predicted"/>
<dbReference type="PANTHER" id="PTHR35394">
    <property type="entry name" value="DUF3176 DOMAIN-CONTAINING PROTEIN"/>
    <property type="match status" value="1"/>
</dbReference>
<dbReference type="Proteomes" id="UP001152533">
    <property type="component" value="Unassembled WGS sequence"/>
</dbReference>
<dbReference type="EMBL" id="CAMGZC010000399">
    <property type="protein sequence ID" value="CAI0647117.1"/>
    <property type="molecule type" value="Genomic_DNA"/>
</dbReference>
<protein>
    <submittedName>
        <fullName evidence="1">Uncharacterized protein</fullName>
    </submittedName>
</protein>
<comment type="caution">
    <text evidence="1">The sequence shown here is derived from an EMBL/GenBank/DDBJ whole genome shotgun (WGS) entry which is preliminary data.</text>
</comment>
<sequence>MPARTAIADNGFSGFNSTDRQRAVIIHLAAIAEHDEQSFDAAECLIFWTAAHVSETVYHNKSGSTLTQTVASIQSLPENRTSTEDKSIVFKAPCSGKRNAETCSFKVANDANLAVRKLLTDFMTGYVYRDPNQNDTFFIPSSTVMNLFAWSWRTNLVMVSMFPNPLTTTLEVYMLNTLLSIVSPDTYAPSKRGNWKDRMGHLSQYSTLSGRAMLILTLYLFTFTVWATRNMPVWKSSLLPYLYHGFDRPILNSRYDLSSLPWMEEFSKEKRVVLRDADDGLGLKLRETDGGTSDEGF</sequence>
<dbReference type="AlphaFoldDB" id="A0A9W4RT30"/>
<name>A0A9W4RT30_9PEZI</name>
<reference evidence="1" key="1">
    <citation type="submission" date="2022-08" db="EMBL/GenBank/DDBJ databases">
        <authorList>
            <person name="Giroux E."/>
            <person name="Giroux E."/>
        </authorList>
    </citation>
    <scope>NUCLEOTIDE SEQUENCE</scope>
    <source>
        <strain evidence="1">H1091258</strain>
    </source>
</reference>